<name>A0A1W1UUE3_9DEIO</name>
<dbReference type="Proteomes" id="UP000192582">
    <property type="component" value="Unassembled WGS sequence"/>
</dbReference>
<proteinExistence type="predicted"/>
<evidence type="ECO:0000313" key="1">
    <source>
        <dbReference type="EMBL" id="SMB84334.1"/>
    </source>
</evidence>
<evidence type="ECO:0000313" key="2">
    <source>
        <dbReference type="Proteomes" id="UP000192582"/>
    </source>
</evidence>
<dbReference type="AlphaFoldDB" id="A0A1W1UUE3"/>
<sequence>MFGEEKNWDLDALEPPFEYNDINPIQRYLRGVISTSNDPDQVLKAADLLLNHMGRRRLDDDLIQGVLGALVKKVRES</sequence>
<dbReference type="STRING" id="695939.SAMN00790413_05086"/>
<organism evidence="1 2">
    <name type="scientific">Deinococcus hopiensis KR-140</name>
    <dbReference type="NCBI Taxonomy" id="695939"/>
    <lineage>
        <taxon>Bacteria</taxon>
        <taxon>Thermotogati</taxon>
        <taxon>Deinococcota</taxon>
        <taxon>Deinococci</taxon>
        <taxon>Deinococcales</taxon>
        <taxon>Deinococcaceae</taxon>
        <taxon>Deinococcus</taxon>
    </lineage>
</organism>
<keyword evidence="2" id="KW-1185">Reference proteome</keyword>
<accession>A0A1W1UUE3</accession>
<gene>
    <name evidence="1" type="ORF">SAMN00790413_05086</name>
</gene>
<dbReference type="EMBL" id="FWWU01000007">
    <property type="protein sequence ID" value="SMB84334.1"/>
    <property type="molecule type" value="Genomic_DNA"/>
</dbReference>
<protein>
    <submittedName>
        <fullName evidence="1">Uncharacterized protein</fullName>
    </submittedName>
</protein>
<reference evidence="1 2" key="1">
    <citation type="submission" date="2017-04" db="EMBL/GenBank/DDBJ databases">
        <authorList>
            <person name="Afonso C.L."/>
            <person name="Miller P.J."/>
            <person name="Scott M.A."/>
            <person name="Spackman E."/>
            <person name="Goraichik I."/>
            <person name="Dimitrov K.M."/>
            <person name="Suarez D.L."/>
            <person name="Swayne D.E."/>
        </authorList>
    </citation>
    <scope>NUCLEOTIDE SEQUENCE [LARGE SCALE GENOMIC DNA]</scope>
    <source>
        <strain evidence="1 2">KR-140</strain>
    </source>
</reference>
<dbReference type="RefSeq" id="WP_139806630.1">
    <property type="nucleotide sequence ID" value="NZ_FWWU01000007.1"/>
</dbReference>